<dbReference type="GO" id="GO:0016301">
    <property type="term" value="F:kinase activity"/>
    <property type="evidence" value="ECO:0007669"/>
    <property type="project" value="UniProtKB-KW"/>
</dbReference>
<keyword evidence="7" id="KW-1185">Reference proteome</keyword>
<evidence type="ECO:0000256" key="3">
    <source>
        <dbReference type="ARBA" id="ARBA00022777"/>
    </source>
</evidence>
<dbReference type="SUPFAM" id="SSF111331">
    <property type="entry name" value="NAD kinase/diacylglycerol kinase-like"/>
    <property type="match status" value="1"/>
</dbReference>
<dbReference type="FunFam" id="2.60.200.40:FF:000012">
    <property type="entry name" value="Diacylglycerol kinase"/>
    <property type="match status" value="1"/>
</dbReference>
<keyword evidence="2" id="KW-0547">Nucleotide-binding</keyword>
<dbReference type="SMART" id="SM00045">
    <property type="entry name" value="DAGKa"/>
    <property type="match status" value="1"/>
</dbReference>
<comment type="caution">
    <text evidence="6">The sequence shown here is derived from an EMBL/GenBank/DDBJ whole genome shotgun (WGS) entry which is preliminary data.</text>
</comment>
<accession>A0ABD2QB13</accession>
<dbReference type="Gene3D" id="2.60.200.40">
    <property type="match status" value="1"/>
</dbReference>
<evidence type="ECO:0000256" key="1">
    <source>
        <dbReference type="ARBA" id="ARBA00022679"/>
    </source>
</evidence>
<organism evidence="6 7">
    <name type="scientific">Cichlidogyrus casuarinus</name>
    <dbReference type="NCBI Taxonomy" id="1844966"/>
    <lineage>
        <taxon>Eukaryota</taxon>
        <taxon>Metazoa</taxon>
        <taxon>Spiralia</taxon>
        <taxon>Lophotrochozoa</taxon>
        <taxon>Platyhelminthes</taxon>
        <taxon>Monogenea</taxon>
        <taxon>Monopisthocotylea</taxon>
        <taxon>Dactylogyridea</taxon>
        <taxon>Ancyrocephalidae</taxon>
        <taxon>Cichlidogyrus</taxon>
    </lineage>
</organism>
<keyword evidence="1" id="KW-0808">Transferase</keyword>
<evidence type="ECO:0000256" key="4">
    <source>
        <dbReference type="ARBA" id="ARBA00022840"/>
    </source>
</evidence>
<sequence>MFYVGVGGKDLLKRSWRNLSDHITLHCDNVDLTPRIRELRLHCLLFLNIPRYSAGTMPWGTPAYSMGFEPQRIDDGYLEVIGFTSTSLATLYVGGHGLRICQCRTAIVTTNKTVPMQVDGEPCRLKPSIIRIWRRNQARLVRKPKRRSSLSLSFDDSNLPAPLLPRETSISERIRVEISVVSMTDYEELGYDRELLQQACESCVFVH</sequence>
<dbReference type="PANTHER" id="PTHR11255:SF80">
    <property type="entry name" value="EYE-SPECIFIC DIACYLGLYCEROL KINASE"/>
    <property type="match status" value="1"/>
</dbReference>
<evidence type="ECO:0000313" key="6">
    <source>
        <dbReference type="EMBL" id="KAL3316700.1"/>
    </source>
</evidence>
<reference evidence="6 7" key="1">
    <citation type="submission" date="2024-11" db="EMBL/GenBank/DDBJ databases">
        <title>Adaptive evolution of stress response genes in parasites aligns with host niche diversity.</title>
        <authorList>
            <person name="Hahn C."/>
            <person name="Resl P."/>
        </authorList>
    </citation>
    <scope>NUCLEOTIDE SEQUENCE [LARGE SCALE GENOMIC DNA]</scope>
    <source>
        <strain evidence="6">EGGRZ-B1_66</strain>
        <tissue evidence="6">Body</tissue>
    </source>
</reference>
<dbReference type="InterPro" id="IPR037607">
    <property type="entry name" value="DGK"/>
</dbReference>
<dbReference type="AlphaFoldDB" id="A0ABD2QB13"/>
<dbReference type="Proteomes" id="UP001626550">
    <property type="component" value="Unassembled WGS sequence"/>
</dbReference>
<keyword evidence="3" id="KW-0418">Kinase</keyword>
<evidence type="ECO:0000256" key="2">
    <source>
        <dbReference type="ARBA" id="ARBA00022741"/>
    </source>
</evidence>
<proteinExistence type="predicted"/>
<dbReference type="Pfam" id="PF00609">
    <property type="entry name" value="DAGK_acc"/>
    <property type="match status" value="1"/>
</dbReference>
<evidence type="ECO:0000259" key="5">
    <source>
        <dbReference type="SMART" id="SM00045"/>
    </source>
</evidence>
<dbReference type="GO" id="GO:0005524">
    <property type="term" value="F:ATP binding"/>
    <property type="evidence" value="ECO:0007669"/>
    <property type="project" value="UniProtKB-KW"/>
</dbReference>
<keyword evidence="4" id="KW-0067">ATP-binding</keyword>
<dbReference type="InterPro" id="IPR000756">
    <property type="entry name" value="Diacylglycerol_kin_accessory"/>
</dbReference>
<name>A0ABD2QB13_9PLAT</name>
<protein>
    <recommendedName>
        <fullName evidence="5">Diacylglycerol kinase accessory domain-containing protein</fullName>
    </recommendedName>
</protein>
<gene>
    <name evidence="6" type="ORF">Ciccas_004650</name>
</gene>
<dbReference type="InterPro" id="IPR016064">
    <property type="entry name" value="NAD/diacylglycerol_kinase_sf"/>
</dbReference>
<dbReference type="PANTHER" id="PTHR11255">
    <property type="entry name" value="DIACYLGLYCEROL KINASE"/>
    <property type="match status" value="1"/>
</dbReference>
<feature type="domain" description="Diacylglycerol kinase accessory" evidence="5">
    <location>
        <begin position="1"/>
        <end position="122"/>
    </location>
</feature>
<dbReference type="EMBL" id="JBJKFK010000495">
    <property type="protein sequence ID" value="KAL3316700.1"/>
    <property type="molecule type" value="Genomic_DNA"/>
</dbReference>
<evidence type="ECO:0000313" key="7">
    <source>
        <dbReference type="Proteomes" id="UP001626550"/>
    </source>
</evidence>